<protein>
    <submittedName>
        <fullName evidence="1">Uncharacterized protein</fullName>
    </submittedName>
</protein>
<keyword evidence="2" id="KW-1185">Reference proteome</keyword>
<organism evidence="1 2">
    <name type="scientific">Puccinia graminis f. sp. tritici</name>
    <dbReference type="NCBI Taxonomy" id="56615"/>
    <lineage>
        <taxon>Eukaryota</taxon>
        <taxon>Fungi</taxon>
        <taxon>Dikarya</taxon>
        <taxon>Basidiomycota</taxon>
        <taxon>Pucciniomycotina</taxon>
        <taxon>Pucciniomycetes</taxon>
        <taxon>Pucciniales</taxon>
        <taxon>Pucciniaceae</taxon>
        <taxon>Puccinia</taxon>
    </lineage>
</organism>
<accession>A0A5B0N072</accession>
<dbReference type="Proteomes" id="UP000324748">
    <property type="component" value="Unassembled WGS sequence"/>
</dbReference>
<comment type="caution">
    <text evidence="1">The sequence shown here is derived from an EMBL/GenBank/DDBJ whole genome shotgun (WGS) entry which is preliminary data.</text>
</comment>
<proteinExistence type="predicted"/>
<reference evidence="1 2" key="1">
    <citation type="submission" date="2019-05" db="EMBL/GenBank/DDBJ databases">
        <title>Emergence of the Ug99 lineage of the wheat stem rust pathogen through somatic hybridization.</title>
        <authorList>
            <person name="Li F."/>
            <person name="Upadhyaya N.M."/>
            <person name="Sperschneider J."/>
            <person name="Matny O."/>
            <person name="Nguyen-Phuc H."/>
            <person name="Mago R."/>
            <person name="Raley C."/>
            <person name="Miller M.E."/>
            <person name="Silverstein K.A.T."/>
            <person name="Henningsen E."/>
            <person name="Hirsch C.D."/>
            <person name="Visser B."/>
            <person name="Pretorius Z.A."/>
            <person name="Steffenson B.J."/>
            <person name="Schwessinger B."/>
            <person name="Dodds P.N."/>
            <person name="Figueroa M."/>
        </authorList>
    </citation>
    <scope>NUCLEOTIDE SEQUENCE [LARGE SCALE GENOMIC DNA]</scope>
    <source>
        <strain evidence="1">21-0</strain>
    </source>
</reference>
<evidence type="ECO:0000313" key="1">
    <source>
        <dbReference type="EMBL" id="KAA1082635.1"/>
    </source>
</evidence>
<name>A0A5B0N072_PUCGR</name>
<evidence type="ECO:0000313" key="2">
    <source>
        <dbReference type="Proteomes" id="UP000324748"/>
    </source>
</evidence>
<dbReference type="EMBL" id="VSWC01000119">
    <property type="protein sequence ID" value="KAA1082635.1"/>
    <property type="molecule type" value="Genomic_DNA"/>
</dbReference>
<gene>
    <name evidence="1" type="ORF">PGT21_009053</name>
</gene>
<sequence>MFGRKFPRGERHWETTKSNTHKLFNIATTESNAQYIRKGRKYGLKDTINNKFIIESKSDPQVKERMENFAQGSSHRLYNPILELIGFDGVSPKPNDTN</sequence>
<dbReference type="AlphaFoldDB" id="A0A5B0N072"/>